<keyword evidence="2" id="KW-1185">Reference proteome</keyword>
<accession>A0ABC8SN11</accession>
<evidence type="ECO:0000313" key="2">
    <source>
        <dbReference type="Proteomes" id="UP001642360"/>
    </source>
</evidence>
<dbReference type="EMBL" id="CAUOFW020003214">
    <property type="protein sequence ID" value="CAK9158598.1"/>
    <property type="molecule type" value="Genomic_DNA"/>
</dbReference>
<comment type="caution">
    <text evidence="1">The sequence shown here is derived from an EMBL/GenBank/DDBJ whole genome shotgun (WGS) entry which is preliminary data.</text>
</comment>
<protein>
    <submittedName>
        <fullName evidence="1">Uncharacterized protein</fullName>
    </submittedName>
</protein>
<proteinExistence type="predicted"/>
<dbReference type="Proteomes" id="UP001642360">
    <property type="component" value="Unassembled WGS sequence"/>
</dbReference>
<evidence type="ECO:0000313" key="1">
    <source>
        <dbReference type="EMBL" id="CAK9158598.1"/>
    </source>
</evidence>
<dbReference type="AlphaFoldDB" id="A0ABC8SN11"/>
<sequence>MTANQPLVNSSINNPGSSFVDLMHSEGLPLRENMVTSIYVIDNVPDVCLPLAPISPNKFGCLDLKGGQLVVELYPNVVEKQEGSYKILKSPRKLIGKVKKKKVKSKKVKGGTKEVPLCPSISISPWNQHITNTSRLPKDARVSLIIVNNQWVWSVGKSTDVDDFNSCIPNYSLDSMKEDSVKWTPKSNDRFTTESGWNIIRSQSPKVH</sequence>
<reference evidence="1 2" key="1">
    <citation type="submission" date="2024-02" db="EMBL/GenBank/DDBJ databases">
        <authorList>
            <person name="Vignale AGUSTIN F."/>
            <person name="Sosa J E."/>
            <person name="Modenutti C."/>
        </authorList>
    </citation>
    <scope>NUCLEOTIDE SEQUENCE [LARGE SCALE GENOMIC DNA]</scope>
</reference>
<organism evidence="1 2">
    <name type="scientific">Ilex paraguariensis</name>
    <name type="common">yerba mate</name>
    <dbReference type="NCBI Taxonomy" id="185542"/>
    <lineage>
        <taxon>Eukaryota</taxon>
        <taxon>Viridiplantae</taxon>
        <taxon>Streptophyta</taxon>
        <taxon>Embryophyta</taxon>
        <taxon>Tracheophyta</taxon>
        <taxon>Spermatophyta</taxon>
        <taxon>Magnoliopsida</taxon>
        <taxon>eudicotyledons</taxon>
        <taxon>Gunneridae</taxon>
        <taxon>Pentapetalae</taxon>
        <taxon>asterids</taxon>
        <taxon>campanulids</taxon>
        <taxon>Aquifoliales</taxon>
        <taxon>Aquifoliaceae</taxon>
        <taxon>Ilex</taxon>
    </lineage>
</organism>
<name>A0ABC8SN11_9AQUA</name>
<gene>
    <name evidence="1" type="ORF">ILEXP_LOCUS27256</name>
</gene>